<keyword evidence="3" id="KW-1185">Reference proteome</keyword>
<name>A0A430HKI9_9BURK</name>
<organism evidence="2 3">
    <name type="scientific">Massilia atriviolacea</name>
    <dbReference type="NCBI Taxonomy" id="2495579"/>
    <lineage>
        <taxon>Bacteria</taxon>
        <taxon>Pseudomonadati</taxon>
        <taxon>Pseudomonadota</taxon>
        <taxon>Betaproteobacteria</taxon>
        <taxon>Burkholderiales</taxon>
        <taxon>Oxalobacteraceae</taxon>
        <taxon>Telluria group</taxon>
        <taxon>Massilia</taxon>
    </lineage>
</organism>
<protein>
    <submittedName>
        <fullName evidence="2">Uncharacterized protein</fullName>
    </submittedName>
</protein>
<dbReference type="AlphaFoldDB" id="A0A430HKI9"/>
<keyword evidence="1" id="KW-0732">Signal</keyword>
<dbReference type="EMBL" id="RXLQ01000008">
    <property type="protein sequence ID" value="RSZ58024.1"/>
    <property type="molecule type" value="Genomic_DNA"/>
</dbReference>
<sequence>MKVHHLLLLGALAGSSSACLAHSDTIVNFSPEGMMDAIPDTFRPAQLNVAFAAAGEKHPVASVTLRLGEHMTTLPSCIVALLPSRTMAQVSASASWYHLNGGTLPPYLGIHFAAPRTGRGNRQGTHVAFLFNLRTAKIINIKKVVTGRAEGTQRSVGMGLLQRCSAQELDAVFDPMHRVNVR</sequence>
<evidence type="ECO:0000256" key="1">
    <source>
        <dbReference type="SAM" id="SignalP"/>
    </source>
</evidence>
<comment type="caution">
    <text evidence="2">The sequence shown here is derived from an EMBL/GenBank/DDBJ whole genome shotgun (WGS) entry which is preliminary data.</text>
</comment>
<gene>
    <name evidence="2" type="ORF">EJB06_17125</name>
</gene>
<evidence type="ECO:0000313" key="3">
    <source>
        <dbReference type="Proteomes" id="UP000278085"/>
    </source>
</evidence>
<evidence type="ECO:0000313" key="2">
    <source>
        <dbReference type="EMBL" id="RSZ58024.1"/>
    </source>
</evidence>
<dbReference type="OrthoDB" id="8447361at2"/>
<feature type="signal peptide" evidence="1">
    <location>
        <begin position="1"/>
        <end position="21"/>
    </location>
</feature>
<reference evidence="2 3" key="1">
    <citation type="submission" date="2018-12" db="EMBL/GenBank/DDBJ databases">
        <authorList>
            <person name="Yang E."/>
        </authorList>
    </citation>
    <scope>NUCLEOTIDE SEQUENCE [LARGE SCALE GENOMIC DNA]</scope>
    <source>
        <strain evidence="2 3">SOD</strain>
    </source>
</reference>
<dbReference type="Proteomes" id="UP000278085">
    <property type="component" value="Unassembled WGS sequence"/>
</dbReference>
<dbReference type="RefSeq" id="WP_126075229.1">
    <property type="nucleotide sequence ID" value="NZ_CP051166.1"/>
</dbReference>
<dbReference type="PROSITE" id="PS51257">
    <property type="entry name" value="PROKAR_LIPOPROTEIN"/>
    <property type="match status" value="1"/>
</dbReference>
<feature type="chain" id="PRO_5019357375" evidence="1">
    <location>
        <begin position="22"/>
        <end position="182"/>
    </location>
</feature>
<proteinExistence type="predicted"/>
<accession>A0A430HKI9</accession>